<dbReference type="CDD" id="cd01830">
    <property type="entry name" value="XynE_like"/>
    <property type="match status" value="1"/>
</dbReference>
<gene>
    <name evidence="2" type="ORF">AAC691_13610</name>
</gene>
<feature type="domain" description="SGNH hydrolase-type esterase" evidence="1">
    <location>
        <begin position="200"/>
        <end position="396"/>
    </location>
</feature>
<dbReference type="RefSeq" id="WP_342627294.1">
    <property type="nucleotide sequence ID" value="NZ_CP152276.1"/>
</dbReference>
<dbReference type="PANTHER" id="PTHR43784">
    <property type="entry name" value="GDSL-LIKE LIPASE/ACYLHYDROLASE, PUTATIVE (AFU_ORTHOLOGUE AFUA_2G00820)-RELATED"/>
    <property type="match status" value="1"/>
</dbReference>
<evidence type="ECO:0000313" key="2">
    <source>
        <dbReference type="EMBL" id="XAE41340.1"/>
    </source>
</evidence>
<keyword evidence="3" id="KW-1185">Reference proteome</keyword>
<organism evidence="2 3">
    <name type="scientific">Nguyenibacter vanlangensis</name>
    <dbReference type="NCBI Taxonomy" id="1216886"/>
    <lineage>
        <taxon>Bacteria</taxon>
        <taxon>Pseudomonadati</taxon>
        <taxon>Pseudomonadota</taxon>
        <taxon>Alphaproteobacteria</taxon>
        <taxon>Acetobacterales</taxon>
        <taxon>Acetobacteraceae</taxon>
        <taxon>Nguyenibacter</taxon>
    </lineage>
</organism>
<proteinExistence type="predicted"/>
<keyword evidence="2" id="KW-0378">Hydrolase</keyword>
<name>A0ABZ3D0W9_9PROT</name>
<dbReference type="Proteomes" id="UP001449795">
    <property type="component" value="Chromosome"/>
</dbReference>
<dbReference type="InterPro" id="IPR036514">
    <property type="entry name" value="SGNH_hydro_sf"/>
</dbReference>
<dbReference type="PANTHER" id="PTHR43784:SF2">
    <property type="entry name" value="GDSL-LIKE LIPASE_ACYLHYDROLASE, PUTATIVE (AFU_ORTHOLOGUE AFUA_2G00820)-RELATED"/>
    <property type="match status" value="1"/>
</dbReference>
<accession>A0ABZ3D0W9</accession>
<dbReference type="InterPro" id="IPR053140">
    <property type="entry name" value="GDSL_Rv0518-like"/>
</dbReference>
<dbReference type="Gene3D" id="3.40.50.1110">
    <property type="entry name" value="SGNH hydrolase"/>
    <property type="match status" value="1"/>
</dbReference>
<protein>
    <submittedName>
        <fullName evidence="2">SGNH/GDSL hydrolase family protein</fullName>
    </submittedName>
</protein>
<evidence type="ECO:0000313" key="3">
    <source>
        <dbReference type="Proteomes" id="UP001449795"/>
    </source>
</evidence>
<dbReference type="Pfam" id="PF13472">
    <property type="entry name" value="Lipase_GDSL_2"/>
    <property type="match status" value="1"/>
</dbReference>
<dbReference type="GO" id="GO:0016787">
    <property type="term" value="F:hydrolase activity"/>
    <property type="evidence" value="ECO:0007669"/>
    <property type="project" value="UniProtKB-KW"/>
</dbReference>
<dbReference type="InterPro" id="IPR013830">
    <property type="entry name" value="SGNH_hydro"/>
</dbReference>
<reference evidence="2 3" key="1">
    <citation type="submission" date="2024-04" db="EMBL/GenBank/DDBJ databases">
        <title>Complete genome sequence of Nguyenibacter vanlangesis HBCM-1154, a strain capable of nitrogen fixation, IAA production, and phosphorus solubilization isolated from sugarcane soil.</title>
        <authorList>
            <person name="MY HANH P."/>
        </authorList>
    </citation>
    <scope>NUCLEOTIDE SEQUENCE [LARGE SCALE GENOMIC DNA]</scope>
    <source>
        <strain evidence="2 3">HBCM 1154</strain>
    </source>
</reference>
<sequence>MSNSTRYAFLLVIVGLLVPVVATPATCATRENWVGVWAASPAFPNGPNISNATIRQYLRLSLGGYRLRLRLSNDLGTRPLIIGSAALAAPGRQPGSIMPHSIHPLTFSSHASIIIKPGQSVLTDPVKIDTKSLQIVAVDLFVPRATGITATHPFGVATTWISKDGNSVGRDMLPEPTQSQMRFFISEAETDIPDAVTLVAFGDSITDGYGLTVDRQFRWPDILVNRLTKANLRIGVVNAGLAGNRMLRDGQAAALGPSALARFDRDALSVPNVRTIILLESINDIGFSDDKGPPEQIVSAQDIETGMRQLITRAHAHGIRIFGATLTPFGGAEPGFYSAAGEAKRRAVNQWIRSSGAFDGIIDFDAAVRDPSHADRIRPDYDQGDHIHMNNLGYRVMAEHIDLTLLTPTPQPICAGEVQVGKSKDDAHVRLPLEAFRVPAHSSLKTPSTR</sequence>
<evidence type="ECO:0000259" key="1">
    <source>
        <dbReference type="Pfam" id="PF13472"/>
    </source>
</evidence>
<dbReference type="SUPFAM" id="SSF52266">
    <property type="entry name" value="SGNH hydrolase"/>
    <property type="match status" value="1"/>
</dbReference>
<dbReference type="EMBL" id="CP152276">
    <property type="protein sequence ID" value="XAE41340.1"/>
    <property type="molecule type" value="Genomic_DNA"/>
</dbReference>